<comment type="cofactor">
    <cofactor evidence="1">
        <name>FAD</name>
        <dbReference type="ChEBI" id="CHEBI:57692"/>
    </cofactor>
</comment>
<comment type="similarity">
    <text evidence="4 13">Belongs to the acyl-CoA oxidase family.</text>
</comment>
<evidence type="ECO:0000256" key="3">
    <source>
        <dbReference type="ARBA" id="ARBA00004846"/>
    </source>
</evidence>
<evidence type="ECO:0000256" key="10">
    <source>
        <dbReference type="ARBA" id="ARBA00023002"/>
    </source>
</evidence>
<evidence type="ECO:0000256" key="4">
    <source>
        <dbReference type="ARBA" id="ARBA00006288"/>
    </source>
</evidence>
<gene>
    <name evidence="19" type="ORF">LARSCL_LOCUS5270</name>
</gene>
<dbReference type="EMBL" id="CAXIEN010000048">
    <property type="protein sequence ID" value="CAL1270403.1"/>
    <property type="molecule type" value="Genomic_DNA"/>
</dbReference>
<dbReference type="Gene3D" id="1.20.140.10">
    <property type="entry name" value="Butyryl-CoA Dehydrogenase, subunit A, domain 3"/>
    <property type="match status" value="2"/>
</dbReference>
<dbReference type="Pfam" id="PF22924">
    <property type="entry name" value="ACOX_C_alpha1"/>
    <property type="match status" value="1"/>
</dbReference>
<dbReference type="Proteomes" id="UP001497382">
    <property type="component" value="Unassembled WGS sequence"/>
</dbReference>
<dbReference type="GO" id="GO:0003997">
    <property type="term" value="F:acyl-CoA oxidase activity"/>
    <property type="evidence" value="ECO:0007669"/>
    <property type="project" value="InterPro"/>
</dbReference>
<dbReference type="GO" id="GO:0071949">
    <property type="term" value="F:FAD binding"/>
    <property type="evidence" value="ECO:0007669"/>
    <property type="project" value="InterPro"/>
</dbReference>
<evidence type="ECO:0000256" key="2">
    <source>
        <dbReference type="ARBA" id="ARBA00004275"/>
    </source>
</evidence>
<evidence type="ECO:0000256" key="6">
    <source>
        <dbReference type="ARBA" id="ARBA00022741"/>
    </source>
</evidence>
<feature type="active site" description="Proton acceptor" evidence="14">
    <location>
        <position position="424"/>
    </location>
</feature>
<keyword evidence="9" id="KW-0067">ATP-binding</keyword>
<dbReference type="InterPro" id="IPR012258">
    <property type="entry name" value="Acyl-CoA_oxidase"/>
</dbReference>
<keyword evidence="7 13" id="KW-0274">FAD</keyword>
<dbReference type="PIRSF" id="PIRSF000168">
    <property type="entry name" value="Acyl-CoA_oxidase"/>
    <property type="match status" value="1"/>
</dbReference>
<dbReference type="InterPro" id="IPR046373">
    <property type="entry name" value="Acyl-CoA_Oxase/DH_mid-dom_sf"/>
</dbReference>
<dbReference type="SUPFAM" id="SSF56645">
    <property type="entry name" value="Acyl-CoA dehydrogenase NM domain-like"/>
    <property type="match status" value="1"/>
</dbReference>
<dbReference type="PANTHER" id="PTHR10909">
    <property type="entry name" value="ELECTRON TRANSPORT OXIDOREDUCTASE"/>
    <property type="match status" value="1"/>
</dbReference>
<comment type="subcellular location">
    <subcellularLocation>
        <location evidence="2">Peroxisome</location>
    </subcellularLocation>
</comment>
<evidence type="ECO:0000256" key="9">
    <source>
        <dbReference type="ARBA" id="ARBA00022840"/>
    </source>
</evidence>
<evidence type="ECO:0000313" key="20">
    <source>
        <dbReference type="Proteomes" id="UP001497382"/>
    </source>
</evidence>
<dbReference type="GO" id="GO:0055088">
    <property type="term" value="P:lipid homeostasis"/>
    <property type="evidence" value="ECO:0007669"/>
    <property type="project" value="TreeGrafter"/>
</dbReference>
<keyword evidence="8" id="KW-0276">Fatty acid metabolism</keyword>
<dbReference type="GO" id="GO:0005524">
    <property type="term" value="F:ATP binding"/>
    <property type="evidence" value="ECO:0007669"/>
    <property type="project" value="UniProtKB-KW"/>
</dbReference>
<keyword evidence="10" id="KW-0560">Oxidoreductase</keyword>
<dbReference type="InterPro" id="IPR037069">
    <property type="entry name" value="AcylCoA_DH/ox_N_sf"/>
</dbReference>
<dbReference type="InterPro" id="IPR009100">
    <property type="entry name" value="AcylCoA_DH/oxidase_NM_dom_sf"/>
</dbReference>
<evidence type="ECO:0000256" key="12">
    <source>
        <dbReference type="ARBA" id="ARBA00023140"/>
    </source>
</evidence>
<dbReference type="FunFam" id="1.10.540.10:FF:000006">
    <property type="entry name" value="Acyl-coenzyme A oxidase"/>
    <property type="match status" value="1"/>
</dbReference>
<evidence type="ECO:0000256" key="11">
    <source>
        <dbReference type="ARBA" id="ARBA00023098"/>
    </source>
</evidence>
<accession>A0AAV1ZFX4</accession>
<evidence type="ECO:0000256" key="14">
    <source>
        <dbReference type="PIRSR" id="PIRSR000168-1"/>
    </source>
</evidence>
<dbReference type="AlphaFoldDB" id="A0AAV1ZFX4"/>
<evidence type="ECO:0000256" key="8">
    <source>
        <dbReference type="ARBA" id="ARBA00022832"/>
    </source>
</evidence>
<dbReference type="Gene3D" id="1.10.540.10">
    <property type="entry name" value="Acyl-CoA dehydrogenase/oxidase, N-terminal domain"/>
    <property type="match status" value="1"/>
</dbReference>
<dbReference type="PANTHER" id="PTHR10909:SF250">
    <property type="entry name" value="PEROXISOMAL ACYL-COENZYME A OXIDASE 1"/>
    <property type="match status" value="1"/>
</dbReference>
<dbReference type="FunFam" id="2.40.110.10:FF:000003">
    <property type="entry name" value="Acyl-coenzyme A oxidase"/>
    <property type="match status" value="1"/>
</dbReference>
<keyword evidence="20" id="KW-1185">Reference proteome</keyword>
<dbReference type="InterPro" id="IPR029320">
    <property type="entry name" value="Acyl-CoA_ox_N"/>
</dbReference>
<organism evidence="19 20">
    <name type="scientific">Larinioides sclopetarius</name>
    <dbReference type="NCBI Taxonomy" id="280406"/>
    <lineage>
        <taxon>Eukaryota</taxon>
        <taxon>Metazoa</taxon>
        <taxon>Ecdysozoa</taxon>
        <taxon>Arthropoda</taxon>
        <taxon>Chelicerata</taxon>
        <taxon>Arachnida</taxon>
        <taxon>Araneae</taxon>
        <taxon>Araneomorphae</taxon>
        <taxon>Entelegynae</taxon>
        <taxon>Araneoidea</taxon>
        <taxon>Araneidae</taxon>
        <taxon>Larinioides</taxon>
    </lineage>
</organism>
<keyword evidence="12" id="KW-0576">Peroxisome</keyword>
<feature type="binding site" evidence="15">
    <location>
        <position position="181"/>
    </location>
    <ligand>
        <name>FAD</name>
        <dbReference type="ChEBI" id="CHEBI:57692"/>
    </ligand>
</feature>
<dbReference type="Pfam" id="PF14749">
    <property type="entry name" value="Acyl-CoA_ox_N"/>
    <property type="match status" value="1"/>
</dbReference>
<evidence type="ECO:0000259" key="18">
    <source>
        <dbReference type="Pfam" id="PF22924"/>
    </source>
</evidence>
<feature type="domain" description="Acyl-CoA oxidase C-terminal" evidence="16">
    <location>
        <begin position="475"/>
        <end position="654"/>
    </location>
</feature>
<proteinExistence type="inferred from homology"/>
<evidence type="ECO:0000256" key="5">
    <source>
        <dbReference type="ARBA" id="ARBA00022630"/>
    </source>
</evidence>
<dbReference type="InterPro" id="IPR002655">
    <property type="entry name" value="Acyl-CoA_oxidase_C"/>
</dbReference>
<evidence type="ECO:0000313" key="19">
    <source>
        <dbReference type="EMBL" id="CAL1270403.1"/>
    </source>
</evidence>
<dbReference type="Pfam" id="PF01756">
    <property type="entry name" value="ACOX"/>
    <property type="match status" value="1"/>
</dbReference>
<dbReference type="SUPFAM" id="SSF47203">
    <property type="entry name" value="Acyl-CoA dehydrogenase C-terminal domain-like"/>
    <property type="match status" value="2"/>
</dbReference>
<dbReference type="GO" id="GO:0005777">
    <property type="term" value="C:peroxisome"/>
    <property type="evidence" value="ECO:0007669"/>
    <property type="project" value="UniProtKB-SubCell"/>
</dbReference>
<dbReference type="Gene3D" id="2.40.110.10">
    <property type="entry name" value="Butyryl-CoA Dehydrogenase, subunit A, domain 2"/>
    <property type="match status" value="1"/>
</dbReference>
<evidence type="ECO:0000259" key="16">
    <source>
        <dbReference type="Pfam" id="PF01756"/>
    </source>
</evidence>
<keyword evidence="6" id="KW-0547">Nucleotide-binding</keyword>
<keyword evidence="11" id="KW-0443">Lipid metabolism</keyword>
<comment type="caution">
    <text evidence="19">The sequence shown here is derived from an EMBL/GenBank/DDBJ whole genome shotgun (WGS) entry which is preliminary data.</text>
</comment>
<evidence type="ECO:0000256" key="13">
    <source>
        <dbReference type="PIRNR" id="PIRNR000168"/>
    </source>
</evidence>
<feature type="domain" description="Acyl-coenzyme A oxidase N-terminal" evidence="17">
    <location>
        <begin position="20"/>
        <end position="136"/>
    </location>
</feature>
<feature type="domain" description="Acyl-CoA oxidase C-alpha1" evidence="18">
    <location>
        <begin position="278"/>
        <end position="439"/>
    </location>
</feature>
<sequence>MANTKINEDLVRERKNATFDVVELTNLLDGNKEKTNRRKELEYLFYNDPELQDKVPVDYLTHSEIYDDALRKSFHIFHKAMELADPQEILSIADAVLQEASPLTVHFVMFIPTLMGLATEEQQAKWLPDALEMKIIGSYAQTELGHGTFLRGLETTATYDPKTQEFVINSPTLSSVKWWPGSLGKTANFAIVQAQLYTKGKCHGLHPFMVQIRRRDNHEPLPGITVGEIGPKVGFRASDNGFLKLDNVRIPRENMLMKNAQVTVGGEYVKPRSDKLNYGTMVFVRVLILDMVSYNVARAATIAIRYSAVRRQAQILPNEREVQILDYQAQQYKLLPMVAFSHACKATFIALMDTYKMATHDMEKGDLATLPELHATSSGLKALCTDVGSSAIEICRRACGGHGYLMISGIHRLYATTVAACTYEGENTVLYLQTARYLLKVLKGQQPVPKNNSVFGYLLEGNKSIPNSISCPPSLEQLVECYCAVAQKMVFKAAARVQNFINAGKVPEIAWNLSHVDLIGAAKSHVQYYIAQKYVSWVRRSTVSSNLREVITQLCYLYLLQNIHDQRGNFTMVGLSEERLNKMHDYMLEMLAALRPNAVALVDAFDFHDMVLSSPLGCYDGNVYQRLYDWAQKTPMNQKQVHDSYYKYLQPVMKSKL</sequence>
<reference evidence="19 20" key="1">
    <citation type="submission" date="2024-04" db="EMBL/GenBank/DDBJ databases">
        <authorList>
            <person name="Rising A."/>
            <person name="Reimegard J."/>
            <person name="Sonavane S."/>
            <person name="Akerstrom W."/>
            <person name="Nylinder S."/>
            <person name="Hedman E."/>
            <person name="Kallberg Y."/>
        </authorList>
    </citation>
    <scope>NUCLEOTIDE SEQUENCE [LARGE SCALE GENOMIC DNA]</scope>
</reference>
<name>A0AAV1ZFX4_9ARAC</name>
<comment type="pathway">
    <text evidence="3">Lipid metabolism; peroxisomal fatty acid beta-oxidation.</text>
</comment>
<evidence type="ECO:0000256" key="7">
    <source>
        <dbReference type="ARBA" id="ARBA00022827"/>
    </source>
</evidence>
<evidence type="ECO:0000256" key="1">
    <source>
        <dbReference type="ARBA" id="ARBA00001974"/>
    </source>
</evidence>
<evidence type="ECO:0000256" key="15">
    <source>
        <dbReference type="PIRSR" id="PIRSR000168-2"/>
    </source>
</evidence>
<dbReference type="FunFam" id="1.20.140.10:FF:000005">
    <property type="entry name" value="Acyl-coenzyme A oxidase"/>
    <property type="match status" value="1"/>
</dbReference>
<keyword evidence="5 13" id="KW-0285">Flavoprotein</keyword>
<protein>
    <recommendedName>
        <fullName evidence="13">Acyl-coenzyme A oxidase</fullName>
    </recommendedName>
</protein>
<dbReference type="InterPro" id="IPR055060">
    <property type="entry name" value="ACOX_C_alpha1"/>
</dbReference>
<dbReference type="GO" id="GO:0033540">
    <property type="term" value="P:fatty acid beta-oxidation using acyl-CoA oxidase"/>
    <property type="evidence" value="ECO:0007669"/>
    <property type="project" value="TreeGrafter"/>
</dbReference>
<dbReference type="FunFam" id="1.20.140.10:FF:000013">
    <property type="entry name" value="Acyl-coenzyme A oxidase"/>
    <property type="match status" value="1"/>
</dbReference>
<dbReference type="InterPro" id="IPR036250">
    <property type="entry name" value="AcylCo_DH-like_C"/>
</dbReference>
<dbReference type="GO" id="GO:0005504">
    <property type="term" value="F:fatty acid binding"/>
    <property type="evidence" value="ECO:0007669"/>
    <property type="project" value="TreeGrafter"/>
</dbReference>
<evidence type="ECO:0000259" key="17">
    <source>
        <dbReference type="Pfam" id="PF14749"/>
    </source>
</evidence>
<feature type="binding site" evidence="15">
    <location>
        <position position="142"/>
    </location>
    <ligand>
        <name>FAD</name>
        <dbReference type="ChEBI" id="CHEBI:57692"/>
    </ligand>
</feature>